<dbReference type="InterPro" id="IPR007434">
    <property type="entry name" value="FemAB-like"/>
</dbReference>
<keyword evidence="3" id="KW-1185">Reference proteome</keyword>
<feature type="transmembrane region" description="Helical" evidence="1">
    <location>
        <begin position="288"/>
        <end position="308"/>
    </location>
</feature>
<dbReference type="PANTHER" id="PTHR47017:SF1">
    <property type="entry name" value="ACYL-COA"/>
    <property type="match status" value="1"/>
</dbReference>
<name>A0A834LP11_RHOSS</name>
<proteinExistence type="predicted"/>
<evidence type="ECO:0008006" key="4">
    <source>
        <dbReference type="Google" id="ProtNLM"/>
    </source>
</evidence>
<dbReference type="Gene3D" id="3.40.630.30">
    <property type="match status" value="1"/>
</dbReference>
<accession>A0A834LP11</accession>
<gene>
    <name evidence="2" type="ORF">RHSIM_Rhsim05G0116000</name>
</gene>
<dbReference type="Pfam" id="PF04339">
    <property type="entry name" value="FemAB_like"/>
    <property type="match status" value="2"/>
</dbReference>
<dbReference type="SUPFAM" id="SSF55729">
    <property type="entry name" value="Acyl-CoA N-acyltransferases (Nat)"/>
    <property type="match status" value="1"/>
</dbReference>
<dbReference type="Proteomes" id="UP000626092">
    <property type="component" value="Unassembled WGS sequence"/>
</dbReference>
<organism evidence="2 3">
    <name type="scientific">Rhododendron simsii</name>
    <name type="common">Sims's rhododendron</name>
    <dbReference type="NCBI Taxonomy" id="118357"/>
    <lineage>
        <taxon>Eukaryota</taxon>
        <taxon>Viridiplantae</taxon>
        <taxon>Streptophyta</taxon>
        <taxon>Embryophyta</taxon>
        <taxon>Tracheophyta</taxon>
        <taxon>Spermatophyta</taxon>
        <taxon>Magnoliopsida</taxon>
        <taxon>eudicotyledons</taxon>
        <taxon>Gunneridae</taxon>
        <taxon>Pentapetalae</taxon>
        <taxon>asterids</taxon>
        <taxon>Ericales</taxon>
        <taxon>Ericaceae</taxon>
        <taxon>Ericoideae</taxon>
        <taxon>Rhodoreae</taxon>
        <taxon>Rhododendron</taxon>
    </lineage>
</organism>
<dbReference type="OrthoDB" id="1946at2759"/>
<protein>
    <recommendedName>
        <fullName evidence="4">Acyl-CoA N-acyltransferase</fullName>
    </recommendedName>
</protein>
<dbReference type="EMBL" id="WJXA01000005">
    <property type="protein sequence ID" value="KAF7142887.1"/>
    <property type="molecule type" value="Genomic_DNA"/>
</dbReference>
<dbReference type="AlphaFoldDB" id="A0A834LP11"/>
<dbReference type="InterPro" id="IPR016181">
    <property type="entry name" value="Acyl_CoA_acyltransferase"/>
</dbReference>
<comment type="caution">
    <text evidence="2">The sequence shown here is derived from an EMBL/GenBank/DDBJ whole genome shotgun (WGS) entry which is preliminary data.</text>
</comment>
<evidence type="ECO:0000313" key="2">
    <source>
        <dbReference type="EMBL" id="KAF7142887.1"/>
    </source>
</evidence>
<dbReference type="PANTHER" id="PTHR47017">
    <property type="entry name" value="ACYL-COA"/>
    <property type="match status" value="1"/>
</dbReference>
<keyword evidence="1" id="KW-0472">Membrane</keyword>
<evidence type="ECO:0000256" key="1">
    <source>
        <dbReference type="SAM" id="Phobius"/>
    </source>
</evidence>
<keyword evidence="1" id="KW-0812">Transmembrane</keyword>
<sequence length="525" mass="59729">MDLWPKLSKKKGYKGRLGNMRGRLTTLIVLKGNVRSSRFEFKVSSLGELVAWGSGGQKFKYMKDNLSYRLEQRRFGKSRFGQNVQNPVHTCKKTTIKALFWGPRKALETPDTDRSLGHFTLTGSGLEGDSTSLGKPQIVFVSAVSSILEVPLAEWDGCNLDSTGPEKFNPFLSHGFLSSLEESGSAVKETGWIPQHIIARDEHKNILGVVPLYLKSHSYGEYVFDHAWADAYYSYGSRYYPKLQCCVPFTPVTGQRFLLRDTPYKDQVFDILVSAMKDLTAKVLMATLFRYMLCLFVGFWILLIPFYASFDEFLMDMKQNKRRSIRQDRKKISAQNLTMKRLRGDEITFLLVPLDSAYTFGARHWDTFYQFYRNTTENKWGSAYLTRNFFHDMGSKLGDNVLLVVAEEGDKLVAGALNLIGGDTLFGRLWGCLPGAYYPSLHFEACYYQAIEAAIELNLDTVEAGAQGEHKVQRGYMPVPTYSCHYIADEGFRKVIEDFLVRETAQVKLVMKLMHESGPFKEATE</sequence>
<keyword evidence="1" id="KW-1133">Transmembrane helix</keyword>
<reference evidence="2" key="1">
    <citation type="submission" date="2019-11" db="EMBL/GenBank/DDBJ databases">
        <authorList>
            <person name="Liu Y."/>
            <person name="Hou J."/>
            <person name="Li T.-Q."/>
            <person name="Guan C.-H."/>
            <person name="Wu X."/>
            <person name="Wu H.-Z."/>
            <person name="Ling F."/>
            <person name="Zhang R."/>
            <person name="Shi X.-G."/>
            <person name="Ren J.-P."/>
            <person name="Chen E.-F."/>
            <person name="Sun J.-M."/>
        </authorList>
    </citation>
    <scope>NUCLEOTIDE SEQUENCE</scope>
    <source>
        <strain evidence="2">Adult_tree_wgs_1</strain>
        <tissue evidence="2">Leaves</tissue>
    </source>
</reference>
<evidence type="ECO:0000313" key="3">
    <source>
        <dbReference type="Proteomes" id="UP000626092"/>
    </source>
</evidence>